<reference evidence="2 3" key="1">
    <citation type="journal article" date="2016" name="Nat. Commun.">
        <title>Thousands of microbial genomes shed light on interconnected biogeochemical processes in an aquifer system.</title>
        <authorList>
            <person name="Anantharaman K."/>
            <person name="Brown C.T."/>
            <person name="Hug L.A."/>
            <person name="Sharon I."/>
            <person name="Castelle C.J."/>
            <person name="Probst A.J."/>
            <person name="Thomas B.C."/>
            <person name="Singh A."/>
            <person name="Wilkins M.J."/>
            <person name="Karaoz U."/>
            <person name="Brodie E.L."/>
            <person name="Williams K.H."/>
            <person name="Hubbard S.S."/>
            <person name="Banfield J.F."/>
        </authorList>
    </citation>
    <scope>NUCLEOTIDE SEQUENCE [LARGE SCALE GENOMIC DNA]</scope>
</reference>
<name>A0A1F6V838_9BACT</name>
<comment type="caution">
    <text evidence="2">The sequence shown here is derived from an EMBL/GenBank/DDBJ whole genome shotgun (WGS) entry which is preliminary data.</text>
</comment>
<protein>
    <recommendedName>
        <fullName evidence="1">Amidohydrolase-related domain-containing protein</fullName>
    </recommendedName>
</protein>
<organism evidence="2 3">
    <name type="scientific">Candidatus Nomurabacteria bacterium RIFCSPHIGHO2_01_FULL_39_10</name>
    <dbReference type="NCBI Taxonomy" id="1801733"/>
    <lineage>
        <taxon>Bacteria</taxon>
        <taxon>Candidatus Nomuraibacteriota</taxon>
    </lineage>
</organism>
<sequence length="332" mass="37746">MANKNLKKINNPWNLKKLMLAEINRKGGFVNCHAHFDKAYFITREGLEKSMVSMEEKWRMSDGIKRDSTVEDIKIRIRRALDFLVEQECKLTCTFVDAYDAVGHKAIDAALTVKEEYKDKIKLLIVTQPLGGLVDEKARKLYEEITAKADIAGGLPSKDRPNDEVHLDYLFKIAKRLNKPVHVHIDQENNPNERDTEKLIAAVKRHKYQNRTVAVHAISTSAQPKEYRLKIYKEMAKLGIAVAVCPSAALSMRQLDQFQAPVHNSIANVPEMLEAGVLVGLGVDNIADFYEPFVNGDMWIELRIMQEACRYYNLDEMVKIASVNGAKILAYK</sequence>
<dbReference type="SUPFAM" id="SSF51556">
    <property type="entry name" value="Metallo-dependent hydrolases"/>
    <property type="match status" value="1"/>
</dbReference>
<dbReference type="PANTHER" id="PTHR32027">
    <property type="entry name" value="CYTOSINE DEAMINASE"/>
    <property type="match status" value="1"/>
</dbReference>
<dbReference type="GO" id="GO:0016814">
    <property type="term" value="F:hydrolase activity, acting on carbon-nitrogen (but not peptide) bonds, in cyclic amidines"/>
    <property type="evidence" value="ECO:0007669"/>
    <property type="project" value="TreeGrafter"/>
</dbReference>
<dbReference type="EMBL" id="MFTJ01000023">
    <property type="protein sequence ID" value="OGI65654.1"/>
    <property type="molecule type" value="Genomic_DNA"/>
</dbReference>
<evidence type="ECO:0000259" key="1">
    <source>
        <dbReference type="Pfam" id="PF01979"/>
    </source>
</evidence>
<evidence type="ECO:0000313" key="3">
    <source>
        <dbReference type="Proteomes" id="UP000178700"/>
    </source>
</evidence>
<dbReference type="AlphaFoldDB" id="A0A1F6V838"/>
<evidence type="ECO:0000313" key="2">
    <source>
        <dbReference type="EMBL" id="OGI65654.1"/>
    </source>
</evidence>
<dbReference type="InterPro" id="IPR052349">
    <property type="entry name" value="Metallo-hydrolase_Enzymes"/>
</dbReference>
<dbReference type="Proteomes" id="UP000178700">
    <property type="component" value="Unassembled WGS sequence"/>
</dbReference>
<dbReference type="Gene3D" id="3.20.20.140">
    <property type="entry name" value="Metal-dependent hydrolases"/>
    <property type="match status" value="1"/>
</dbReference>
<feature type="domain" description="Amidohydrolase-related" evidence="1">
    <location>
        <begin position="28"/>
        <end position="329"/>
    </location>
</feature>
<dbReference type="InterPro" id="IPR032466">
    <property type="entry name" value="Metal_Hydrolase"/>
</dbReference>
<gene>
    <name evidence="2" type="ORF">A2642_00375</name>
</gene>
<dbReference type="Pfam" id="PF01979">
    <property type="entry name" value="Amidohydro_1"/>
    <property type="match status" value="1"/>
</dbReference>
<accession>A0A1F6V838</accession>
<dbReference type="NCBIfam" id="NF005365">
    <property type="entry name" value="PRK06886.1"/>
    <property type="match status" value="1"/>
</dbReference>
<dbReference type="PANTHER" id="PTHR32027:SF0">
    <property type="entry name" value="CYTOSINE DEAMINASE"/>
    <property type="match status" value="1"/>
</dbReference>
<proteinExistence type="predicted"/>
<dbReference type="InterPro" id="IPR006680">
    <property type="entry name" value="Amidohydro-rel"/>
</dbReference>